<evidence type="ECO:0000313" key="2">
    <source>
        <dbReference type="EMBL" id="KAA0065460.1"/>
    </source>
</evidence>
<feature type="transmembrane region" description="Helical" evidence="1">
    <location>
        <begin position="246"/>
        <end position="267"/>
    </location>
</feature>
<comment type="caution">
    <text evidence="2">The sequence shown here is derived from an EMBL/GenBank/DDBJ whole genome shotgun (WGS) entry which is preliminary data.</text>
</comment>
<organism evidence="2 3">
    <name type="scientific">Cucumis melo var. makuwa</name>
    <name type="common">Oriental melon</name>
    <dbReference type="NCBI Taxonomy" id="1194695"/>
    <lineage>
        <taxon>Eukaryota</taxon>
        <taxon>Viridiplantae</taxon>
        <taxon>Streptophyta</taxon>
        <taxon>Embryophyta</taxon>
        <taxon>Tracheophyta</taxon>
        <taxon>Spermatophyta</taxon>
        <taxon>Magnoliopsida</taxon>
        <taxon>eudicotyledons</taxon>
        <taxon>Gunneridae</taxon>
        <taxon>Pentapetalae</taxon>
        <taxon>rosids</taxon>
        <taxon>fabids</taxon>
        <taxon>Cucurbitales</taxon>
        <taxon>Cucurbitaceae</taxon>
        <taxon>Benincaseae</taxon>
        <taxon>Cucumis</taxon>
    </lineage>
</organism>
<gene>
    <name evidence="2" type="ORF">E6C27_scaffold17G001470</name>
</gene>
<dbReference type="OrthoDB" id="3344688at2759"/>
<keyword evidence="1" id="KW-0472">Membrane</keyword>
<evidence type="ECO:0000313" key="3">
    <source>
        <dbReference type="Proteomes" id="UP000321393"/>
    </source>
</evidence>
<accession>A0A5A7VE46</accession>
<dbReference type="Proteomes" id="UP000321393">
    <property type="component" value="Unassembled WGS sequence"/>
</dbReference>
<dbReference type="AlphaFoldDB" id="A0A5A7VE46"/>
<protein>
    <submittedName>
        <fullName evidence="2">Mitochondrial protein</fullName>
    </submittedName>
</protein>
<keyword evidence="1" id="KW-1133">Transmembrane helix</keyword>
<sequence>MLLKKKSWLVAQDYSQIEGVDFGETFAPVARLESIWLLLEQGFARGGLDKTMFIKKQRNEFLVAQVYMDDIVFSGYPDSLILTFVDQIKKGFEMSMAKVKRTFVATQIKVLKGDGGKKDFEYVLRTVDFRIWQSFDTTVVLLGYYNVDWAGCPDDKNRRLSKTPDGTVEHVVVESDSDDDVALMDVMHWKIKKAMLLKPVWENLPRNISHLLCLLQLKCIVNYLTLRKTCKTLTVPQNLGARWILIRMWVQVVLVHLLQFSMVFVLYHRGNKSSPLRHDLRIANESIVFDQLHSCATVIDLIAKAGLMCTVTNPGIFL</sequence>
<name>A0A5A7VE46_CUCMM</name>
<keyword evidence="1" id="KW-0812">Transmembrane</keyword>
<reference evidence="2 3" key="1">
    <citation type="submission" date="2019-08" db="EMBL/GenBank/DDBJ databases">
        <title>Draft genome sequences of two oriental melons (Cucumis melo L. var makuwa).</title>
        <authorList>
            <person name="Kwon S.-Y."/>
        </authorList>
    </citation>
    <scope>NUCLEOTIDE SEQUENCE [LARGE SCALE GENOMIC DNA]</scope>
    <source>
        <strain evidence="3">cv. SW 3</strain>
        <tissue evidence="2">Leaf</tissue>
    </source>
</reference>
<dbReference type="EMBL" id="SSTE01001516">
    <property type="protein sequence ID" value="KAA0065460.1"/>
    <property type="molecule type" value="Genomic_DNA"/>
</dbReference>
<evidence type="ECO:0000256" key="1">
    <source>
        <dbReference type="SAM" id="Phobius"/>
    </source>
</evidence>
<proteinExistence type="predicted"/>